<evidence type="ECO:0000256" key="1">
    <source>
        <dbReference type="ARBA" id="ARBA00022737"/>
    </source>
</evidence>
<dbReference type="Pfam" id="PF12796">
    <property type="entry name" value="Ank_2"/>
    <property type="match status" value="5"/>
</dbReference>
<keyword evidence="2 3" id="KW-0040">ANK repeat</keyword>
<feature type="repeat" description="ANK" evidence="3">
    <location>
        <begin position="156"/>
        <end position="185"/>
    </location>
</feature>
<feature type="repeat" description="ANK" evidence="3">
    <location>
        <begin position="776"/>
        <end position="804"/>
    </location>
</feature>
<dbReference type="Proteomes" id="UP001217089">
    <property type="component" value="Unassembled WGS sequence"/>
</dbReference>
<dbReference type="InterPro" id="IPR002110">
    <property type="entry name" value="Ankyrin_rpt"/>
</dbReference>
<comment type="caution">
    <text evidence="4">The sequence shown here is derived from an EMBL/GenBank/DDBJ whole genome shotgun (WGS) entry which is preliminary data.</text>
</comment>
<feature type="repeat" description="ANK" evidence="3">
    <location>
        <begin position="458"/>
        <end position="490"/>
    </location>
</feature>
<name>A0ABQ9FB48_TEGGR</name>
<reference evidence="4 5" key="1">
    <citation type="submission" date="2022-12" db="EMBL/GenBank/DDBJ databases">
        <title>Chromosome-level genome of Tegillarca granosa.</title>
        <authorList>
            <person name="Kim J."/>
        </authorList>
    </citation>
    <scope>NUCLEOTIDE SEQUENCE [LARGE SCALE GENOMIC DNA]</scope>
    <source>
        <strain evidence="4">Teg-2019</strain>
        <tissue evidence="4">Adductor muscle</tissue>
    </source>
</reference>
<dbReference type="PROSITE" id="PS50297">
    <property type="entry name" value="ANK_REP_REGION"/>
    <property type="match status" value="10"/>
</dbReference>
<dbReference type="SUPFAM" id="SSF48403">
    <property type="entry name" value="Ankyrin repeat"/>
    <property type="match status" value="3"/>
</dbReference>
<keyword evidence="5" id="KW-1185">Reference proteome</keyword>
<dbReference type="SMART" id="SM00248">
    <property type="entry name" value="ANK"/>
    <property type="match status" value="18"/>
</dbReference>
<keyword evidence="1" id="KW-0677">Repeat</keyword>
<dbReference type="InterPro" id="IPR036770">
    <property type="entry name" value="Ankyrin_rpt-contain_sf"/>
</dbReference>
<proteinExistence type="predicted"/>
<feature type="repeat" description="ANK" evidence="3">
    <location>
        <begin position="249"/>
        <end position="281"/>
    </location>
</feature>
<dbReference type="PRINTS" id="PR01415">
    <property type="entry name" value="ANKYRIN"/>
</dbReference>
<feature type="repeat" description="ANK" evidence="3">
    <location>
        <begin position="809"/>
        <end position="841"/>
    </location>
</feature>
<evidence type="ECO:0000313" key="5">
    <source>
        <dbReference type="Proteomes" id="UP001217089"/>
    </source>
</evidence>
<feature type="repeat" description="ANK" evidence="3">
    <location>
        <begin position="219"/>
        <end position="251"/>
    </location>
</feature>
<organism evidence="4 5">
    <name type="scientific">Tegillarca granosa</name>
    <name type="common">Malaysian cockle</name>
    <name type="synonym">Anadara granosa</name>
    <dbReference type="NCBI Taxonomy" id="220873"/>
    <lineage>
        <taxon>Eukaryota</taxon>
        <taxon>Metazoa</taxon>
        <taxon>Spiralia</taxon>
        <taxon>Lophotrochozoa</taxon>
        <taxon>Mollusca</taxon>
        <taxon>Bivalvia</taxon>
        <taxon>Autobranchia</taxon>
        <taxon>Pteriomorphia</taxon>
        <taxon>Arcoida</taxon>
        <taxon>Arcoidea</taxon>
        <taxon>Arcidae</taxon>
        <taxon>Tegillarca</taxon>
    </lineage>
</organism>
<evidence type="ECO:0000256" key="2">
    <source>
        <dbReference type="ARBA" id="ARBA00023043"/>
    </source>
</evidence>
<dbReference type="EMBL" id="JARBDR010000337">
    <property type="protein sequence ID" value="KAJ8314574.1"/>
    <property type="molecule type" value="Genomic_DNA"/>
</dbReference>
<feature type="repeat" description="ANK" evidence="3">
    <location>
        <begin position="491"/>
        <end position="523"/>
    </location>
</feature>
<gene>
    <name evidence="4" type="ORF">KUTeg_006724</name>
</gene>
<accession>A0ABQ9FB48</accession>
<sequence length="881" mass="96989">MVLALLEATQKDSSVFILNISDVTILHLIVCLGLKNCLLEILKSKSVPSVTLQQLNLNLLLLATITGKADIAKVLLENGWSAKDCITESPISLADVSSVYGHDKVLKLLIEHGVDIYKTSKDNHSSLCLSKEYPKEVVKLLFNQTVDECKFVFCLTPLCISSRYSHVEEAKLLLKHGADINLCDMYDQTPLHISSEYGHVEMVKLLLSHGADINKYDKKGLTPLHLSSKNGHVEKVELLLNHGAEIDTNGLTPLYLSCEGGHVEVAKLLLSHGADINKCKANGRTPLHISCVRGNVEVVKLLLLMERKLTQKALHLFTYHVKGGHVEVAKLLLSHGAEIDTKGPTPPYLSCEGGHDGHGAEIDTKGPTPPYLSCEGGHVEVAESFLSHGAEIDTKGLTPPYLSCEGGFAKAIKLLVGHRAEIDTKGRAPFNLSCERGYDKVPKLLLGRRVDIDKSKTNGLTPLHVSCVRGHVKVVELLLRYGADKNKCDTNGFTPLHVASKYGHNEIMDLLRRHNSNYHSFKFLRPLGFTYSYLLTSSEWGHITAIHSLMRRKMDINKCSKLAFTPIHVSSSDGISPLHVSEGVLVEGLNLLLNTFKEILTDISVACEEMLSNNELSYGHNILSNINSFMSDRAKVNISFTELLEQYKTEILSTMKDGWTDLTDNQKMLCSKVNNFFCSLHLMVNMAECASPILKKFEKMNVSPSDDDISDEDDDDSNMIPSSEARVMTLLRFCSKCFSCGGDENQVCIKFFHSFYLTSVKLLLCHGVVSNKCDTGGRTPLHLSSEGGRVEVVKLLLSHEADSNKCITDGLTPLHLSSKDGHVEIVELLLSHGADKNKCDTDGRTSLHLSSEGVEIVELLQSHAADNQCDLASRTPLSILS</sequence>
<feature type="repeat" description="ANK" evidence="3">
    <location>
        <begin position="186"/>
        <end position="218"/>
    </location>
</feature>
<evidence type="ECO:0000256" key="3">
    <source>
        <dbReference type="PROSITE-ProRule" id="PRU00023"/>
    </source>
</evidence>
<feature type="repeat" description="ANK" evidence="3">
    <location>
        <begin position="282"/>
        <end position="303"/>
    </location>
</feature>
<protein>
    <submittedName>
        <fullName evidence="4">Uncharacterized protein</fullName>
    </submittedName>
</protein>
<dbReference type="Pfam" id="PF13637">
    <property type="entry name" value="Ank_4"/>
    <property type="match status" value="1"/>
</dbReference>
<dbReference type="PROSITE" id="PS50088">
    <property type="entry name" value="ANK_REPEAT"/>
    <property type="match status" value="10"/>
</dbReference>
<evidence type="ECO:0000313" key="4">
    <source>
        <dbReference type="EMBL" id="KAJ8314574.1"/>
    </source>
</evidence>
<feature type="repeat" description="ANK" evidence="3">
    <location>
        <begin position="365"/>
        <end position="397"/>
    </location>
</feature>
<dbReference type="PANTHER" id="PTHR24198">
    <property type="entry name" value="ANKYRIN REPEAT AND PROTEIN KINASE DOMAIN-CONTAINING PROTEIN"/>
    <property type="match status" value="1"/>
</dbReference>
<dbReference type="PANTHER" id="PTHR24198:SF194">
    <property type="entry name" value="INVERSIN-A"/>
    <property type="match status" value="1"/>
</dbReference>
<dbReference type="Gene3D" id="1.25.40.20">
    <property type="entry name" value="Ankyrin repeat-containing domain"/>
    <property type="match status" value="5"/>
</dbReference>